<reference evidence="1 2" key="1">
    <citation type="journal article" date="2021" name="Environ. Microbiol.">
        <title>Gene family expansions and transcriptome signatures uncover fungal adaptations to wood decay.</title>
        <authorList>
            <person name="Hage H."/>
            <person name="Miyauchi S."/>
            <person name="Viragh M."/>
            <person name="Drula E."/>
            <person name="Min B."/>
            <person name="Chaduli D."/>
            <person name="Navarro D."/>
            <person name="Favel A."/>
            <person name="Norest M."/>
            <person name="Lesage-Meessen L."/>
            <person name="Balint B."/>
            <person name="Merenyi Z."/>
            <person name="de Eugenio L."/>
            <person name="Morin E."/>
            <person name="Martinez A.T."/>
            <person name="Baldrian P."/>
            <person name="Stursova M."/>
            <person name="Martinez M.J."/>
            <person name="Novotny C."/>
            <person name="Magnuson J.K."/>
            <person name="Spatafora J.W."/>
            <person name="Maurice S."/>
            <person name="Pangilinan J."/>
            <person name="Andreopoulos W."/>
            <person name="LaButti K."/>
            <person name="Hundley H."/>
            <person name="Na H."/>
            <person name="Kuo A."/>
            <person name="Barry K."/>
            <person name="Lipzen A."/>
            <person name="Henrissat B."/>
            <person name="Riley R."/>
            <person name="Ahrendt S."/>
            <person name="Nagy L.G."/>
            <person name="Grigoriev I.V."/>
            <person name="Martin F."/>
            <person name="Rosso M.N."/>
        </authorList>
    </citation>
    <scope>NUCLEOTIDE SEQUENCE [LARGE SCALE GENOMIC DNA]</scope>
    <source>
        <strain evidence="1 2">CIRM-BRFM 1785</strain>
    </source>
</reference>
<comment type="caution">
    <text evidence="1">The sequence shown here is derived from an EMBL/GenBank/DDBJ whole genome shotgun (WGS) entry which is preliminary data.</text>
</comment>
<dbReference type="PANTHER" id="PTHR31912:SF34">
    <property type="entry name" value="NOTOCHORD-RELATED PROTEIN"/>
    <property type="match status" value="1"/>
</dbReference>
<name>A0ABQ8KBX7_9APHY</name>
<gene>
    <name evidence="1" type="ORF">C8Q71DRAFT_724489</name>
</gene>
<dbReference type="PANTHER" id="PTHR31912">
    <property type="entry name" value="IP13529P"/>
    <property type="match status" value="1"/>
</dbReference>
<evidence type="ECO:0000313" key="1">
    <source>
        <dbReference type="EMBL" id="KAH9835110.1"/>
    </source>
</evidence>
<accession>A0ABQ8KBX7</accession>
<dbReference type="GeneID" id="72002371"/>
<organism evidence="1 2">
    <name type="scientific">Rhodofomes roseus</name>
    <dbReference type="NCBI Taxonomy" id="34475"/>
    <lineage>
        <taxon>Eukaryota</taxon>
        <taxon>Fungi</taxon>
        <taxon>Dikarya</taxon>
        <taxon>Basidiomycota</taxon>
        <taxon>Agaricomycotina</taxon>
        <taxon>Agaricomycetes</taxon>
        <taxon>Polyporales</taxon>
        <taxon>Rhodofomes</taxon>
    </lineage>
</organism>
<protein>
    <submittedName>
        <fullName evidence="1">Uncharacterized protein</fullName>
    </submittedName>
</protein>
<dbReference type="RefSeq" id="XP_047777543.1">
    <property type="nucleotide sequence ID" value="XM_047921639.1"/>
</dbReference>
<dbReference type="EMBL" id="JADCUA010000013">
    <property type="protein sequence ID" value="KAH9835110.1"/>
    <property type="molecule type" value="Genomic_DNA"/>
</dbReference>
<dbReference type="Proteomes" id="UP000814176">
    <property type="component" value="Unassembled WGS sequence"/>
</dbReference>
<proteinExistence type="predicted"/>
<evidence type="ECO:0000313" key="2">
    <source>
        <dbReference type="Proteomes" id="UP000814176"/>
    </source>
</evidence>
<sequence length="971" mass="108725">MYCVRGNDFYMFEPVQLLGGRLCIPYQFFTRQDVMHVKAWPIILGHDNLRQYSWIIDKGSPFTCPVKDLAMTIISLLHGGHLDNWEHDTPLLLLSPWTKPLVNPWCTKAKGKWVLSSAYWLYCDNTSGNHSKKWNEHNSFMTPAGIPREHAQIDSNHPFPIETQESGFWAYDCHEHDMVLVIIWVLAMLGDNPMQSEFACHAGLEAKFFCRMCWVKGKDGHQESLSAMVGGQRQPAETQKLSEDVLFKISTMQRQSDTTELHTNSGIKDRFLQFFLDKVAKMKKLSPFCDDEELIREAFKTVPLIPFSPIWHLKGLNPHAHTPVEILHVILLGIVKYFWRDAVDRLKEKELEILIIRLNSLDVSGIDPLVSALAVAVFVLYDLLPPNIIKAWAALGALVPLVQLEAAIDHFMKCTMEWTSCWFNKSKNHFLKHLQEHIWQFGPAVLFATFNAVIRVCLLSTCLPPHQWGILLFKSTRAGGIQQEDQWNTAGPNPFELVSQPSIITQRLELQNAEPDRTGFVFGIEKKAHPWSSTMSSGNASINNLPAMVYLGKDVIIANSDKVGVEDFAICQDSMAKNWVVQLQEILVLQDSRSHAMGVLVELYQAGDFVEPYCMPHLKWTRTSVFIHPSKVCCSVNVQHIFLEAGSDVTATCHTVTTPSHALQSCTLPTPPGLVAPMTMHTPNNNSMAFDISGDFNVHTPPVASHGKGLIAASNKCPQMDLEVGCGHHDERVQSQGTGVPGVRHAQVLGTKLGLNADNMVMLSSWEVHASKEGLPHADYMLHLITYATALHTNKHHERVSAMEKKIVNLLNKGPRSCPKATVDAIQSCSISIAGDSQSQLQQVQSRSSMIDCQLQEGACKGSAEIFEQWPWFCTQNVHYESCTIVVELSDLADIQERQEERENSDKGHIAFLLKEDKMMYPDPTAPTCLLPWLQRLSHGQPIAGSSTGPGTMNAAAFNGLWDLTPPHHMV</sequence>
<keyword evidence="2" id="KW-1185">Reference proteome</keyword>